<keyword evidence="3 6" id="KW-0812">Transmembrane</keyword>
<evidence type="ECO:0000256" key="4">
    <source>
        <dbReference type="ARBA" id="ARBA00022989"/>
    </source>
</evidence>
<dbReference type="Proteomes" id="UP001348817">
    <property type="component" value="Plasmid pFA4"/>
</dbReference>
<evidence type="ECO:0000256" key="3">
    <source>
        <dbReference type="ARBA" id="ARBA00022692"/>
    </source>
</evidence>
<keyword evidence="4 6" id="KW-1133">Transmembrane helix</keyword>
<dbReference type="PANTHER" id="PTHR30086:SF20">
    <property type="entry name" value="ARGININE EXPORTER PROTEIN ARGO-RELATED"/>
    <property type="match status" value="1"/>
</dbReference>
<evidence type="ECO:0000256" key="1">
    <source>
        <dbReference type="ARBA" id="ARBA00004651"/>
    </source>
</evidence>
<dbReference type="InterPro" id="IPR001123">
    <property type="entry name" value="LeuE-type"/>
</dbReference>
<dbReference type="GO" id="GO:0005886">
    <property type="term" value="C:plasma membrane"/>
    <property type="evidence" value="ECO:0007669"/>
    <property type="project" value="UniProtKB-SubCell"/>
</dbReference>
<dbReference type="AlphaFoldDB" id="A0AAU9CXB5"/>
<dbReference type="EMBL" id="AP025318">
    <property type="protein sequence ID" value="BDD12462.1"/>
    <property type="molecule type" value="Genomic_DNA"/>
</dbReference>
<keyword evidence="2" id="KW-1003">Cell membrane</keyword>
<feature type="transmembrane region" description="Helical" evidence="6">
    <location>
        <begin position="123"/>
        <end position="144"/>
    </location>
</feature>
<proteinExistence type="predicted"/>
<comment type="subcellular location">
    <subcellularLocation>
        <location evidence="1">Cell membrane</location>
        <topology evidence="1">Multi-pass membrane protein</topology>
    </subcellularLocation>
</comment>
<dbReference type="PANTHER" id="PTHR30086">
    <property type="entry name" value="ARGININE EXPORTER PROTEIN ARGO"/>
    <property type="match status" value="1"/>
</dbReference>
<gene>
    <name evidence="7" type="ORF">FUAX_48940</name>
</gene>
<organism evidence="7 8">
    <name type="scientific">Fulvitalea axinellae</name>
    <dbReference type="NCBI Taxonomy" id="1182444"/>
    <lineage>
        <taxon>Bacteria</taxon>
        <taxon>Pseudomonadati</taxon>
        <taxon>Bacteroidota</taxon>
        <taxon>Cytophagia</taxon>
        <taxon>Cytophagales</taxon>
        <taxon>Persicobacteraceae</taxon>
        <taxon>Fulvitalea</taxon>
    </lineage>
</organism>
<keyword evidence="5 6" id="KW-0472">Membrane</keyword>
<feature type="transmembrane region" description="Helical" evidence="6">
    <location>
        <begin position="190"/>
        <end position="210"/>
    </location>
</feature>
<evidence type="ECO:0000256" key="5">
    <source>
        <dbReference type="ARBA" id="ARBA00023136"/>
    </source>
</evidence>
<feature type="transmembrane region" description="Helical" evidence="6">
    <location>
        <begin position="40"/>
        <end position="65"/>
    </location>
</feature>
<feature type="transmembrane region" description="Helical" evidence="6">
    <location>
        <begin position="156"/>
        <end position="178"/>
    </location>
</feature>
<dbReference type="PIRSF" id="PIRSF006324">
    <property type="entry name" value="LeuE"/>
    <property type="match status" value="1"/>
</dbReference>
<protein>
    <submittedName>
        <fullName evidence="7">LysE family translocator</fullName>
    </submittedName>
</protein>
<name>A0AAU9CXB5_9BACT</name>
<keyword evidence="8" id="KW-1185">Reference proteome</keyword>
<geneLocation type="plasmid" evidence="7 8">
    <name>pFA4</name>
</geneLocation>
<keyword evidence="7" id="KW-0614">Plasmid</keyword>
<dbReference type="RefSeq" id="WP_338395596.1">
    <property type="nucleotide sequence ID" value="NZ_AP025318.1"/>
</dbReference>
<evidence type="ECO:0000313" key="8">
    <source>
        <dbReference type="Proteomes" id="UP001348817"/>
    </source>
</evidence>
<reference evidence="7 8" key="1">
    <citation type="submission" date="2021-12" db="EMBL/GenBank/DDBJ databases">
        <title>Genome sequencing of bacteria with rrn-lacking chromosome and rrn-plasmid.</title>
        <authorList>
            <person name="Anda M."/>
            <person name="Iwasaki W."/>
        </authorList>
    </citation>
    <scope>NUCLEOTIDE SEQUENCE [LARGE SCALE GENOMIC DNA]</scope>
    <source>
        <strain evidence="7 8">DSM 100852</strain>
        <plasmid evidence="7 8">pFA4</plasmid>
    </source>
</reference>
<feature type="transmembrane region" description="Helical" evidence="6">
    <location>
        <begin position="6"/>
        <end position="28"/>
    </location>
</feature>
<evidence type="ECO:0000256" key="6">
    <source>
        <dbReference type="SAM" id="Phobius"/>
    </source>
</evidence>
<dbReference type="KEGG" id="fax:FUAX_48940"/>
<evidence type="ECO:0000256" key="2">
    <source>
        <dbReference type="ARBA" id="ARBA00022475"/>
    </source>
</evidence>
<feature type="transmembrane region" description="Helical" evidence="6">
    <location>
        <begin position="71"/>
        <end position="88"/>
    </location>
</feature>
<sequence length="211" mass="22457">MDISTILSFLGASILLTVTPGPDILFVITESLTKGQRTGIAISVGLVSGLIVHITMAYTGLSLAFQTFPELLNTVKFAGAAYLLYLAYKAYGEEKPETTQGQTLAVAGTGYQVSAIKLVRKGILMNVLNPKVSLFFLLFLPQFVQESATMSSDAQILSLGGLFILQALLIFSSVSVLSGRLTGLLNSDRFWSGTKIVKIIALCGIAAMLAL</sequence>
<evidence type="ECO:0000313" key="7">
    <source>
        <dbReference type="EMBL" id="BDD12462.1"/>
    </source>
</evidence>
<accession>A0AAU9CXB5</accession>
<dbReference type="GO" id="GO:0015171">
    <property type="term" value="F:amino acid transmembrane transporter activity"/>
    <property type="evidence" value="ECO:0007669"/>
    <property type="project" value="TreeGrafter"/>
</dbReference>
<dbReference type="Pfam" id="PF01810">
    <property type="entry name" value="LysE"/>
    <property type="match status" value="1"/>
</dbReference>